<accession>A0A840Z2H4</accession>
<name>A0A840Z2H4_9SPHN</name>
<evidence type="ECO:0000313" key="2">
    <source>
        <dbReference type="Proteomes" id="UP000554342"/>
    </source>
</evidence>
<organism evidence="1 2">
    <name type="scientific">Stakelama sediminis</name>
    <dbReference type="NCBI Taxonomy" id="463200"/>
    <lineage>
        <taxon>Bacteria</taxon>
        <taxon>Pseudomonadati</taxon>
        <taxon>Pseudomonadota</taxon>
        <taxon>Alphaproteobacteria</taxon>
        <taxon>Sphingomonadales</taxon>
        <taxon>Sphingomonadaceae</taxon>
        <taxon>Stakelama</taxon>
    </lineage>
</organism>
<proteinExistence type="predicted"/>
<reference evidence="1 2" key="1">
    <citation type="submission" date="2020-08" db="EMBL/GenBank/DDBJ databases">
        <title>Genomic Encyclopedia of Type Strains, Phase IV (KMG-IV): sequencing the most valuable type-strain genomes for metagenomic binning, comparative biology and taxonomic classification.</title>
        <authorList>
            <person name="Goeker M."/>
        </authorList>
    </citation>
    <scope>NUCLEOTIDE SEQUENCE [LARGE SCALE GENOMIC DNA]</scope>
    <source>
        <strain evidence="1 2">DSM 27203</strain>
    </source>
</reference>
<comment type="caution">
    <text evidence="1">The sequence shown here is derived from an EMBL/GenBank/DDBJ whole genome shotgun (WGS) entry which is preliminary data.</text>
</comment>
<gene>
    <name evidence="1" type="ORF">FHR23_003075</name>
</gene>
<dbReference type="Proteomes" id="UP000554342">
    <property type="component" value="Unassembled WGS sequence"/>
</dbReference>
<sequence>MLRRIGRGIPASAPLAKAAVEWAQPHAGWLFDMGPQDLAELAWDQLLTGVEQTPASDESRPPCCSPRNLLRFWRSMHSMPRC</sequence>
<keyword evidence="2" id="KW-1185">Reference proteome</keyword>
<dbReference type="EMBL" id="JACIJI010000008">
    <property type="protein sequence ID" value="MBB5720115.1"/>
    <property type="molecule type" value="Genomic_DNA"/>
</dbReference>
<protein>
    <submittedName>
        <fullName evidence="1">Uncharacterized protein</fullName>
    </submittedName>
</protein>
<evidence type="ECO:0000313" key="1">
    <source>
        <dbReference type="EMBL" id="MBB5720115.1"/>
    </source>
</evidence>
<dbReference type="AlphaFoldDB" id="A0A840Z2H4"/>
<dbReference type="RefSeq" id="WP_184005643.1">
    <property type="nucleotide sequence ID" value="NZ_BAABIF010000029.1"/>
</dbReference>